<keyword evidence="5" id="KW-1185">Reference proteome</keyword>
<dbReference type="InterPro" id="IPR011006">
    <property type="entry name" value="CheY-like_superfamily"/>
</dbReference>
<sequence length="212" mass="23223">MPAMPNSDDSLRDHYTTLETAKLLGMAVRSIQLMVDRGELEAWKTPGGHRRISRESVERWLRSREVGAEPHASPPPPSARGGAATARRRVLLIEDSVHYQNLIRLLLEQQFPEVELHIASDGIAGLAMCGKLEPDVLIVDILLPGLDGAALITSLRSHPQFARLQLIVVTSLDEAERAPYAFALQGLTVIQKSVLVAHLPQALRALTVLSRG</sequence>
<gene>
    <name evidence="4" type="ORF">AX018_1002103</name>
</gene>
<dbReference type="InterPro" id="IPR001789">
    <property type="entry name" value="Sig_transdc_resp-reg_receiver"/>
</dbReference>
<dbReference type="SMART" id="SM00448">
    <property type="entry name" value="REC"/>
    <property type="match status" value="1"/>
</dbReference>
<name>A0A328ZN33_9BURK</name>
<dbReference type="EMBL" id="QLTA01000002">
    <property type="protein sequence ID" value="RAR86142.1"/>
    <property type="molecule type" value="Genomic_DNA"/>
</dbReference>
<comment type="caution">
    <text evidence="4">The sequence shown here is derived from an EMBL/GenBank/DDBJ whole genome shotgun (WGS) entry which is preliminary data.</text>
</comment>
<dbReference type="Pfam" id="PF12728">
    <property type="entry name" value="HTH_17"/>
    <property type="match status" value="1"/>
</dbReference>
<dbReference type="NCBIfam" id="TIGR01764">
    <property type="entry name" value="excise"/>
    <property type="match status" value="1"/>
</dbReference>
<feature type="domain" description="Response regulatory" evidence="3">
    <location>
        <begin position="89"/>
        <end position="207"/>
    </location>
</feature>
<dbReference type="InterPro" id="IPR010093">
    <property type="entry name" value="SinI_DNA-bd"/>
</dbReference>
<organism evidence="4 5">
    <name type="scientific">Paracidovorax anthurii</name>
    <dbReference type="NCBI Taxonomy" id="78229"/>
    <lineage>
        <taxon>Bacteria</taxon>
        <taxon>Pseudomonadati</taxon>
        <taxon>Pseudomonadota</taxon>
        <taxon>Betaproteobacteria</taxon>
        <taxon>Burkholderiales</taxon>
        <taxon>Comamonadaceae</taxon>
        <taxon>Paracidovorax</taxon>
    </lineage>
</organism>
<proteinExistence type="predicted"/>
<dbReference type="GO" id="GO:0000160">
    <property type="term" value="P:phosphorelay signal transduction system"/>
    <property type="evidence" value="ECO:0007669"/>
    <property type="project" value="InterPro"/>
</dbReference>
<dbReference type="Gene3D" id="1.10.1660.10">
    <property type="match status" value="1"/>
</dbReference>
<dbReference type="GO" id="GO:0003677">
    <property type="term" value="F:DNA binding"/>
    <property type="evidence" value="ECO:0007669"/>
    <property type="project" value="InterPro"/>
</dbReference>
<dbReference type="PANTHER" id="PTHR44591">
    <property type="entry name" value="STRESS RESPONSE REGULATOR PROTEIN 1"/>
    <property type="match status" value="1"/>
</dbReference>
<dbReference type="InterPro" id="IPR041657">
    <property type="entry name" value="HTH_17"/>
</dbReference>
<dbReference type="Pfam" id="PF00072">
    <property type="entry name" value="Response_reg"/>
    <property type="match status" value="1"/>
</dbReference>
<dbReference type="InterPro" id="IPR050595">
    <property type="entry name" value="Bact_response_regulator"/>
</dbReference>
<protein>
    <submittedName>
        <fullName evidence="4">Excisionase family DNA binding protein</fullName>
    </submittedName>
</protein>
<dbReference type="AlphaFoldDB" id="A0A328ZN33"/>
<accession>A0A328ZN33</accession>
<dbReference type="InterPro" id="IPR009061">
    <property type="entry name" value="DNA-bd_dom_put_sf"/>
</dbReference>
<dbReference type="Gene3D" id="3.40.50.2300">
    <property type="match status" value="1"/>
</dbReference>
<evidence type="ECO:0000256" key="1">
    <source>
        <dbReference type="ARBA" id="ARBA00022553"/>
    </source>
</evidence>
<dbReference type="Proteomes" id="UP000248856">
    <property type="component" value="Unassembled WGS sequence"/>
</dbReference>
<dbReference type="SUPFAM" id="SSF46955">
    <property type="entry name" value="Putative DNA-binding domain"/>
    <property type="match status" value="1"/>
</dbReference>
<evidence type="ECO:0000313" key="5">
    <source>
        <dbReference type="Proteomes" id="UP000248856"/>
    </source>
</evidence>
<dbReference type="PROSITE" id="PS50110">
    <property type="entry name" value="RESPONSE_REGULATORY"/>
    <property type="match status" value="1"/>
</dbReference>
<evidence type="ECO:0000256" key="2">
    <source>
        <dbReference type="PROSITE-ProRule" id="PRU00169"/>
    </source>
</evidence>
<evidence type="ECO:0000313" key="4">
    <source>
        <dbReference type="EMBL" id="RAR86142.1"/>
    </source>
</evidence>
<evidence type="ECO:0000259" key="3">
    <source>
        <dbReference type="PROSITE" id="PS50110"/>
    </source>
</evidence>
<dbReference type="PANTHER" id="PTHR44591:SF3">
    <property type="entry name" value="RESPONSE REGULATORY DOMAIN-CONTAINING PROTEIN"/>
    <property type="match status" value="1"/>
</dbReference>
<dbReference type="CDD" id="cd00156">
    <property type="entry name" value="REC"/>
    <property type="match status" value="1"/>
</dbReference>
<feature type="modified residue" description="4-aspartylphosphate" evidence="2">
    <location>
        <position position="140"/>
    </location>
</feature>
<dbReference type="SUPFAM" id="SSF52172">
    <property type="entry name" value="CheY-like"/>
    <property type="match status" value="1"/>
</dbReference>
<reference evidence="4 5" key="1">
    <citation type="submission" date="2018-06" db="EMBL/GenBank/DDBJ databases">
        <title>Genomic Encyclopedia of Archaeal and Bacterial Type Strains, Phase II (KMG-II): from individual species to whole genera.</title>
        <authorList>
            <person name="Goeker M."/>
        </authorList>
    </citation>
    <scope>NUCLEOTIDE SEQUENCE [LARGE SCALE GENOMIC DNA]</scope>
    <source>
        <strain evidence="4 5">CFPB 3232</strain>
    </source>
</reference>
<keyword evidence="1 2" id="KW-0597">Phosphoprotein</keyword>